<evidence type="ECO:0000313" key="15">
    <source>
        <dbReference type="EMBL" id="PIY68819.1"/>
    </source>
</evidence>
<evidence type="ECO:0000256" key="7">
    <source>
        <dbReference type="ARBA" id="ARBA00022741"/>
    </source>
</evidence>
<dbReference type="AlphaFoldDB" id="A0A2M7QC92"/>
<dbReference type="GO" id="GO:0000287">
    <property type="term" value="F:magnesium ion binding"/>
    <property type="evidence" value="ECO:0007669"/>
    <property type="project" value="UniProtKB-UniRule"/>
</dbReference>
<comment type="cofactor">
    <cofactor evidence="13">
        <name>Mg(2+)</name>
        <dbReference type="ChEBI" id="CHEBI:18420"/>
    </cofactor>
    <text evidence="13">Binds 2 magnesium ions per tetramer.</text>
</comment>
<reference evidence="16" key="1">
    <citation type="submission" date="2017-09" db="EMBL/GenBank/DDBJ databases">
        <title>Depth-based differentiation of microbial function through sediment-hosted aquifers and enrichment of novel symbionts in the deep terrestrial subsurface.</title>
        <authorList>
            <person name="Probst A.J."/>
            <person name="Ladd B."/>
            <person name="Jarett J.K."/>
            <person name="Geller-Mcgrath D.E."/>
            <person name="Sieber C.M.K."/>
            <person name="Emerson J.B."/>
            <person name="Anantharaman K."/>
            <person name="Thomas B.C."/>
            <person name="Malmstrom R."/>
            <person name="Stieglmeier M."/>
            <person name="Klingl A."/>
            <person name="Woyke T."/>
            <person name="Ryan C.M."/>
            <person name="Banfield J.F."/>
        </authorList>
    </citation>
    <scope>NUCLEOTIDE SEQUENCE [LARGE SCALE GENOMIC DNA]</scope>
</reference>
<dbReference type="InterPro" id="IPR004529">
    <property type="entry name" value="Phe-tRNA-synth_IIc_asu"/>
</dbReference>
<dbReference type="GO" id="GO:0005737">
    <property type="term" value="C:cytoplasm"/>
    <property type="evidence" value="ECO:0007669"/>
    <property type="project" value="UniProtKB-SubCell"/>
</dbReference>
<dbReference type="InterPro" id="IPR002319">
    <property type="entry name" value="Phenylalanyl-tRNA_Synthase"/>
</dbReference>
<evidence type="ECO:0000259" key="14">
    <source>
        <dbReference type="PROSITE" id="PS50862"/>
    </source>
</evidence>
<sequence>MDQLTQLRSQFNAELLEIKSPSEIQLLDTKYLGRNGLINTVLQHIKEVPADQKKEYGTNLNELKQEIIRSISEKKTFLLQSAETKQQIDVTLPGTSYPKGSLHLITIAIDEITSIFEKIGFIRVSYPEVEYEFFSFESLNMPKTHAARDDFETSFIEAPVHPKWGKMLLTPHTSSGQVREMWRVKTPPVRMINISKTYRPNWDATHTPMFFQFEGLCLDNGINITHLKGTLDYFVKSYFGEDIRARLRPHHFQFTEPSFEVDVTCTVCKGTSINNGQKCKICKSGWLELGGTGMVHPNVLKSGNIDPKIYTGWAFGFGIERVIMMKFGIDDIRNYYSGDIRFLEQF</sequence>
<dbReference type="PROSITE" id="PS50862">
    <property type="entry name" value="AA_TRNA_LIGASE_II"/>
    <property type="match status" value="1"/>
</dbReference>
<accession>A0A2M7QC92</accession>
<evidence type="ECO:0000256" key="2">
    <source>
        <dbReference type="ARBA" id="ARBA00010207"/>
    </source>
</evidence>
<dbReference type="InterPro" id="IPR004188">
    <property type="entry name" value="Phe-tRNA_ligase_II_N"/>
</dbReference>
<dbReference type="EMBL" id="PFLF01000083">
    <property type="protein sequence ID" value="PIY68819.1"/>
    <property type="molecule type" value="Genomic_DNA"/>
</dbReference>
<evidence type="ECO:0000256" key="3">
    <source>
        <dbReference type="ARBA" id="ARBA00011209"/>
    </source>
</evidence>
<keyword evidence="10 13" id="KW-0648">Protein biosynthesis</keyword>
<evidence type="ECO:0000256" key="6">
    <source>
        <dbReference type="ARBA" id="ARBA00022723"/>
    </source>
</evidence>
<dbReference type="PANTHER" id="PTHR11538">
    <property type="entry name" value="PHENYLALANYL-TRNA SYNTHETASE"/>
    <property type="match status" value="1"/>
</dbReference>
<feature type="binding site" evidence="13">
    <location>
        <position position="256"/>
    </location>
    <ligand>
        <name>Mg(2+)</name>
        <dbReference type="ChEBI" id="CHEBI:18420"/>
        <note>shared with beta subunit</note>
    </ligand>
</feature>
<dbReference type="InterPro" id="IPR006195">
    <property type="entry name" value="aa-tRNA-synth_II"/>
</dbReference>
<comment type="similarity">
    <text evidence="2 13">Belongs to the class-II aminoacyl-tRNA synthetase family. Phe-tRNA synthetase alpha subunit type 1 subfamily.</text>
</comment>
<evidence type="ECO:0000256" key="13">
    <source>
        <dbReference type="HAMAP-Rule" id="MF_00281"/>
    </source>
</evidence>
<dbReference type="Pfam" id="PF01409">
    <property type="entry name" value="tRNA-synt_2d"/>
    <property type="match status" value="1"/>
</dbReference>
<keyword evidence="9 13" id="KW-0460">Magnesium</keyword>
<dbReference type="GO" id="GO:0004826">
    <property type="term" value="F:phenylalanine-tRNA ligase activity"/>
    <property type="evidence" value="ECO:0007669"/>
    <property type="project" value="UniProtKB-UniRule"/>
</dbReference>
<evidence type="ECO:0000256" key="1">
    <source>
        <dbReference type="ARBA" id="ARBA00004496"/>
    </source>
</evidence>
<keyword evidence="11 13" id="KW-0030">Aminoacyl-tRNA synthetase</keyword>
<dbReference type="GO" id="GO:0006432">
    <property type="term" value="P:phenylalanyl-tRNA aminoacylation"/>
    <property type="evidence" value="ECO:0007669"/>
    <property type="project" value="UniProtKB-UniRule"/>
</dbReference>
<dbReference type="HAMAP" id="MF_00281">
    <property type="entry name" value="Phe_tRNA_synth_alpha1"/>
    <property type="match status" value="1"/>
</dbReference>
<comment type="subcellular location">
    <subcellularLocation>
        <location evidence="1 13">Cytoplasm</location>
    </subcellularLocation>
</comment>
<dbReference type="SUPFAM" id="SSF55681">
    <property type="entry name" value="Class II aaRS and biotin synthetases"/>
    <property type="match status" value="1"/>
</dbReference>
<evidence type="ECO:0000256" key="11">
    <source>
        <dbReference type="ARBA" id="ARBA00023146"/>
    </source>
</evidence>
<feature type="domain" description="Aminoacyl-transfer RNA synthetases class-II family profile" evidence="14">
    <location>
        <begin position="112"/>
        <end position="325"/>
    </location>
</feature>
<dbReference type="CDD" id="cd00496">
    <property type="entry name" value="PheRS_alpha_core"/>
    <property type="match status" value="1"/>
</dbReference>
<evidence type="ECO:0000313" key="16">
    <source>
        <dbReference type="Proteomes" id="UP000230108"/>
    </source>
</evidence>
<evidence type="ECO:0000256" key="8">
    <source>
        <dbReference type="ARBA" id="ARBA00022840"/>
    </source>
</evidence>
<comment type="catalytic activity">
    <reaction evidence="12 13">
        <text>tRNA(Phe) + L-phenylalanine + ATP = L-phenylalanyl-tRNA(Phe) + AMP + diphosphate + H(+)</text>
        <dbReference type="Rhea" id="RHEA:19413"/>
        <dbReference type="Rhea" id="RHEA-COMP:9668"/>
        <dbReference type="Rhea" id="RHEA-COMP:9699"/>
        <dbReference type="ChEBI" id="CHEBI:15378"/>
        <dbReference type="ChEBI" id="CHEBI:30616"/>
        <dbReference type="ChEBI" id="CHEBI:33019"/>
        <dbReference type="ChEBI" id="CHEBI:58095"/>
        <dbReference type="ChEBI" id="CHEBI:78442"/>
        <dbReference type="ChEBI" id="CHEBI:78531"/>
        <dbReference type="ChEBI" id="CHEBI:456215"/>
        <dbReference type="EC" id="6.1.1.20"/>
    </reaction>
</comment>
<dbReference type="GO" id="GO:0000049">
    <property type="term" value="F:tRNA binding"/>
    <property type="evidence" value="ECO:0007669"/>
    <property type="project" value="InterPro"/>
</dbReference>
<proteinExistence type="inferred from homology"/>
<keyword evidence="6 13" id="KW-0479">Metal-binding</keyword>
<comment type="subunit">
    <text evidence="3 13">Tetramer of two alpha and two beta subunits.</text>
</comment>
<dbReference type="PANTHER" id="PTHR11538:SF41">
    <property type="entry name" value="PHENYLALANINE--TRNA LIGASE, MITOCHONDRIAL"/>
    <property type="match status" value="1"/>
</dbReference>
<evidence type="ECO:0000256" key="5">
    <source>
        <dbReference type="ARBA" id="ARBA00022598"/>
    </source>
</evidence>
<keyword evidence="4 13" id="KW-0963">Cytoplasm</keyword>
<keyword evidence="8 13" id="KW-0067">ATP-binding</keyword>
<dbReference type="InterPro" id="IPR045864">
    <property type="entry name" value="aa-tRNA-synth_II/BPL/LPL"/>
</dbReference>
<dbReference type="InterPro" id="IPR022911">
    <property type="entry name" value="Phe_tRNA_ligase_alpha1_bac"/>
</dbReference>
<dbReference type="SUPFAM" id="SSF46589">
    <property type="entry name" value="tRNA-binding arm"/>
    <property type="match status" value="1"/>
</dbReference>
<dbReference type="InterPro" id="IPR010978">
    <property type="entry name" value="tRNA-bd_arm"/>
</dbReference>
<evidence type="ECO:0000256" key="4">
    <source>
        <dbReference type="ARBA" id="ARBA00022490"/>
    </source>
</evidence>
<name>A0A2M7QC92_9BACT</name>
<evidence type="ECO:0000256" key="9">
    <source>
        <dbReference type="ARBA" id="ARBA00022842"/>
    </source>
</evidence>
<keyword evidence="7 13" id="KW-0547">Nucleotide-binding</keyword>
<dbReference type="NCBIfam" id="TIGR00468">
    <property type="entry name" value="pheS"/>
    <property type="match status" value="1"/>
</dbReference>
<dbReference type="Gene3D" id="3.30.930.10">
    <property type="entry name" value="Bira Bifunctional Protein, Domain 2"/>
    <property type="match status" value="1"/>
</dbReference>
<evidence type="ECO:0000256" key="12">
    <source>
        <dbReference type="ARBA" id="ARBA00049255"/>
    </source>
</evidence>
<dbReference type="EC" id="6.1.1.20" evidence="13"/>
<evidence type="ECO:0000256" key="10">
    <source>
        <dbReference type="ARBA" id="ARBA00022917"/>
    </source>
</evidence>
<comment type="caution">
    <text evidence="15">The sequence shown here is derived from an EMBL/GenBank/DDBJ whole genome shotgun (WGS) entry which is preliminary data.</text>
</comment>
<dbReference type="GO" id="GO:0005524">
    <property type="term" value="F:ATP binding"/>
    <property type="evidence" value="ECO:0007669"/>
    <property type="project" value="UniProtKB-UniRule"/>
</dbReference>
<gene>
    <name evidence="13" type="primary">pheS</name>
    <name evidence="15" type="ORF">COY90_03920</name>
</gene>
<dbReference type="Pfam" id="PF02912">
    <property type="entry name" value="Phe_tRNA-synt_N"/>
    <property type="match status" value="1"/>
</dbReference>
<organism evidence="15 16">
    <name type="scientific">Candidatus Roizmanbacteria bacterium CG_4_10_14_0_8_um_filter_39_9</name>
    <dbReference type="NCBI Taxonomy" id="1974829"/>
    <lineage>
        <taxon>Bacteria</taxon>
        <taxon>Candidatus Roizmaniibacteriota</taxon>
    </lineage>
</organism>
<dbReference type="Proteomes" id="UP000230108">
    <property type="component" value="Unassembled WGS sequence"/>
</dbReference>
<protein>
    <recommendedName>
        <fullName evidence="13">Phenylalanine--tRNA ligase alpha subunit</fullName>
        <ecNumber evidence="13">6.1.1.20</ecNumber>
    </recommendedName>
    <alternativeName>
        <fullName evidence="13">Phenylalanyl-tRNA synthetase alpha subunit</fullName>
        <shortName evidence="13">PheRS</shortName>
    </alternativeName>
</protein>
<keyword evidence="5 13" id="KW-0436">Ligase</keyword>